<accession>A0ABY8C2X4</accession>
<feature type="domain" description="Aminoacyl-transfer RNA synthetases class-II family profile" evidence="14">
    <location>
        <begin position="231"/>
        <end position="496"/>
    </location>
</feature>
<dbReference type="InterPro" id="IPR045864">
    <property type="entry name" value="aa-tRNA-synth_II/BPL/LPL"/>
</dbReference>
<dbReference type="InterPro" id="IPR047246">
    <property type="entry name" value="ThrRS_anticodon"/>
</dbReference>
<dbReference type="SMART" id="SM00863">
    <property type="entry name" value="tRNA_SAD"/>
    <property type="match status" value="1"/>
</dbReference>
<dbReference type="SUPFAM" id="SSF52954">
    <property type="entry name" value="Class II aaRS ABD-related"/>
    <property type="match status" value="1"/>
</dbReference>
<organism evidence="15 16">
    <name type="scientific">Amygdalobacter indicium</name>
    <dbReference type="NCBI Taxonomy" id="3029272"/>
    <lineage>
        <taxon>Bacteria</taxon>
        <taxon>Bacillati</taxon>
        <taxon>Bacillota</taxon>
        <taxon>Clostridia</taxon>
        <taxon>Eubacteriales</taxon>
        <taxon>Oscillospiraceae</taxon>
        <taxon>Amygdalobacter</taxon>
    </lineage>
</organism>
<dbReference type="PRINTS" id="PR01047">
    <property type="entry name" value="TRNASYNTHTHR"/>
</dbReference>
<evidence type="ECO:0000256" key="4">
    <source>
        <dbReference type="ARBA" id="ARBA00022598"/>
    </source>
</evidence>
<dbReference type="CDD" id="cd00860">
    <property type="entry name" value="ThrRS_anticodon"/>
    <property type="match status" value="1"/>
</dbReference>
<comment type="cofactor">
    <cofactor evidence="13">
        <name>Zn(2+)</name>
        <dbReference type="ChEBI" id="CHEBI:29105"/>
    </cofactor>
    <text evidence="13">Binds 1 zinc ion per subunit.</text>
</comment>
<dbReference type="SUPFAM" id="SSF55681">
    <property type="entry name" value="Class II aaRS and biotin synthetases"/>
    <property type="match status" value="1"/>
</dbReference>
<evidence type="ECO:0000256" key="13">
    <source>
        <dbReference type="HAMAP-Rule" id="MF_00184"/>
    </source>
</evidence>
<keyword evidence="7 13" id="KW-0862">Zinc</keyword>
<keyword evidence="5 13" id="KW-0479">Metal-binding</keyword>
<keyword evidence="11 13" id="KW-0030">Aminoacyl-tRNA synthetase</keyword>
<proteinExistence type="inferred from homology"/>
<feature type="binding site" evidence="13">
    <location>
        <position position="473"/>
    </location>
    <ligand>
        <name>Zn(2+)</name>
        <dbReference type="ChEBI" id="CHEBI:29105"/>
        <note>catalytic</note>
    </ligand>
</feature>
<evidence type="ECO:0000256" key="3">
    <source>
        <dbReference type="ARBA" id="ARBA00022555"/>
    </source>
</evidence>
<evidence type="ECO:0000256" key="2">
    <source>
        <dbReference type="ARBA" id="ARBA00022490"/>
    </source>
</evidence>
<comment type="subcellular location">
    <subcellularLocation>
        <location evidence="13">Cytoplasm</location>
    </subcellularLocation>
</comment>
<dbReference type="PANTHER" id="PTHR11451:SF44">
    <property type="entry name" value="THREONINE--TRNA LIGASE, CHLOROPLASTIC_MITOCHONDRIAL 2"/>
    <property type="match status" value="1"/>
</dbReference>
<evidence type="ECO:0000313" key="16">
    <source>
        <dbReference type="Proteomes" id="UP001220478"/>
    </source>
</evidence>
<dbReference type="Gene3D" id="3.30.54.20">
    <property type="match status" value="1"/>
</dbReference>
<dbReference type="HAMAP" id="MF_00184">
    <property type="entry name" value="Thr_tRNA_synth"/>
    <property type="match status" value="1"/>
</dbReference>
<feature type="binding site" evidence="13">
    <location>
        <position position="348"/>
    </location>
    <ligand>
        <name>Zn(2+)</name>
        <dbReference type="ChEBI" id="CHEBI:29105"/>
        <note>catalytic</note>
    </ligand>
</feature>
<comment type="similarity">
    <text evidence="1 13">Belongs to the class-II aminoacyl-tRNA synthetase family.</text>
</comment>
<name>A0ABY8C2X4_9FIRM</name>
<evidence type="ECO:0000256" key="1">
    <source>
        <dbReference type="ARBA" id="ARBA00008226"/>
    </source>
</evidence>
<dbReference type="Pfam" id="PF00587">
    <property type="entry name" value="tRNA-synt_2b"/>
    <property type="match status" value="1"/>
</dbReference>
<evidence type="ECO:0000313" key="15">
    <source>
        <dbReference type="EMBL" id="WEG34986.1"/>
    </source>
</evidence>
<evidence type="ECO:0000259" key="14">
    <source>
        <dbReference type="PROSITE" id="PS50862"/>
    </source>
</evidence>
<evidence type="ECO:0000256" key="12">
    <source>
        <dbReference type="ARBA" id="ARBA00049515"/>
    </source>
</evidence>
<keyword evidence="3 13" id="KW-0820">tRNA-binding</keyword>
<dbReference type="EC" id="6.1.1.3" evidence="13"/>
<keyword evidence="6 13" id="KW-0547">Nucleotide-binding</keyword>
<evidence type="ECO:0000256" key="6">
    <source>
        <dbReference type="ARBA" id="ARBA00022741"/>
    </source>
</evidence>
<evidence type="ECO:0000256" key="10">
    <source>
        <dbReference type="ARBA" id="ARBA00022917"/>
    </source>
</evidence>
<gene>
    <name evidence="13 15" type="primary">thrS</name>
    <name evidence="15" type="ORF">PYS61_03295</name>
</gene>
<evidence type="ECO:0000256" key="11">
    <source>
        <dbReference type="ARBA" id="ARBA00023146"/>
    </source>
</evidence>
<dbReference type="SUPFAM" id="SSF55186">
    <property type="entry name" value="ThrRS/AlaRS common domain"/>
    <property type="match status" value="1"/>
</dbReference>
<dbReference type="Pfam" id="PF03129">
    <property type="entry name" value="HGTP_anticodon"/>
    <property type="match status" value="1"/>
</dbReference>
<evidence type="ECO:0000256" key="9">
    <source>
        <dbReference type="ARBA" id="ARBA00022884"/>
    </source>
</evidence>
<keyword evidence="8 13" id="KW-0067">ATP-binding</keyword>
<dbReference type="NCBIfam" id="TIGR00418">
    <property type="entry name" value="thrS"/>
    <property type="match status" value="1"/>
</dbReference>
<reference evidence="15 16" key="1">
    <citation type="submission" date="2023-02" db="EMBL/GenBank/DDBJ databases">
        <title>Novel Oscillospiraceae bacterial genomes.</title>
        <authorList>
            <person name="Srinivasan S."/>
            <person name="Austin M.N."/>
            <person name="Fiedler T.L."/>
            <person name="Strenk S.M."/>
            <person name="Agnew K.J."/>
            <person name="Nagana Gowda G.A."/>
            <person name="Raftery D."/>
            <person name="Beamer M.A."/>
            <person name="Achilles S.L."/>
            <person name="Wiesenfeld H.C."/>
            <person name="Fredricks D.N."/>
            <person name="Hillier S.L."/>
        </authorList>
    </citation>
    <scope>NUCLEOTIDE SEQUENCE [LARGE SCALE GENOMIC DNA]</scope>
    <source>
        <strain evidence="15 16">CHIC02 1186E3-8</strain>
    </source>
</reference>
<comment type="catalytic activity">
    <reaction evidence="12 13">
        <text>tRNA(Thr) + L-threonine + ATP = L-threonyl-tRNA(Thr) + AMP + diphosphate + H(+)</text>
        <dbReference type="Rhea" id="RHEA:24624"/>
        <dbReference type="Rhea" id="RHEA-COMP:9670"/>
        <dbReference type="Rhea" id="RHEA-COMP:9704"/>
        <dbReference type="ChEBI" id="CHEBI:15378"/>
        <dbReference type="ChEBI" id="CHEBI:30616"/>
        <dbReference type="ChEBI" id="CHEBI:33019"/>
        <dbReference type="ChEBI" id="CHEBI:57926"/>
        <dbReference type="ChEBI" id="CHEBI:78442"/>
        <dbReference type="ChEBI" id="CHEBI:78534"/>
        <dbReference type="ChEBI" id="CHEBI:456215"/>
        <dbReference type="EC" id="6.1.1.3"/>
    </reaction>
</comment>
<dbReference type="PROSITE" id="PS50862">
    <property type="entry name" value="AA_TRNA_LIGASE_II"/>
    <property type="match status" value="1"/>
</dbReference>
<dbReference type="InterPro" id="IPR012947">
    <property type="entry name" value="tRNA_SAD"/>
</dbReference>
<comment type="subunit">
    <text evidence="13">Homodimer.</text>
</comment>
<dbReference type="Gene3D" id="3.30.980.10">
    <property type="entry name" value="Threonyl-trna Synthetase, Chain A, domain 2"/>
    <property type="match status" value="1"/>
</dbReference>
<dbReference type="Pfam" id="PF07973">
    <property type="entry name" value="tRNA_SAD"/>
    <property type="match status" value="1"/>
</dbReference>
<dbReference type="InterPro" id="IPR033728">
    <property type="entry name" value="ThrRS_core"/>
</dbReference>
<keyword evidence="10 13" id="KW-0648">Protein biosynthesis</keyword>
<dbReference type="InterPro" id="IPR002314">
    <property type="entry name" value="aa-tRNA-synt_IIb"/>
</dbReference>
<feature type="binding site" evidence="13">
    <location>
        <position position="297"/>
    </location>
    <ligand>
        <name>Zn(2+)</name>
        <dbReference type="ChEBI" id="CHEBI:29105"/>
        <note>catalytic</note>
    </ligand>
</feature>
<keyword evidence="4 13" id="KW-0436">Ligase</keyword>
<sequence>MCDDKQDVTENISRQTASAAAIDEIHDDAEYMQHFWHTTSHILAQAVKRLYPETKLAIGPSIKNGFYYDMEREPKFTEEDLRAIEKEMKKIVKENYRLERFELPRAEAIKYWEDRNEPYKVELIHDMPEDTTISFYKQGEFVDLCRGGHLDCTGRIKAFKLTSIAGAYWRGNEKNKMLTRIYGISFPQKAKLQEYLEQLEQAKLRDHRKIGKEMNIFMMSEMGPGFPFWLPNGVKIKETLKQLLIDNQKRLGYQQIETPMILSRQLWETSGHWAHYQDKMYTTVIDDETFAVKPMNCPGGVLVYRSQPRSYRDLPLRLSEFGHCHRHEKSGELHGLMRVRSFTQDDAHIFMTADQIENELEQVISLIDKIYSRFGFEYHVELSTRPEDSMGSDEDWNLATAALESALKKRQMKYIVNPGDGAFYGPKIDFHIQDALGREWQCGTAQVDFQLPERFALEYIGSDNEKHRPIMLHRAIYGSMERFISVLIEHYAGKFPYWLAPEQVRILPISDKVAEYAAKLQDQLFDANVRVTTDGRNEKIGYKIRQAQVEHVPYMLVVGEKEAQSGQVAVRSRDEGDLGVMDLASFLQHAQK</sequence>
<evidence type="ECO:0000256" key="8">
    <source>
        <dbReference type="ARBA" id="ARBA00022840"/>
    </source>
</evidence>
<dbReference type="EMBL" id="CP118868">
    <property type="protein sequence ID" value="WEG34986.1"/>
    <property type="molecule type" value="Genomic_DNA"/>
</dbReference>
<dbReference type="InterPro" id="IPR002320">
    <property type="entry name" value="Thr-tRNA-ligase_IIa"/>
</dbReference>
<keyword evidence="16" id="KW-1185">Reference proteome</keyword>
<evidence type="ECO:0000256" key="7">
    <source>
        <dbReference type="ARBA" id="ARBA00022833"/>
    </source>
</evidence>
<dbReference type="Proteomes" id="UP001220478">
    <property type="component" value="Chromosome"/>
</dbReference>
<keyword evidence="2 13" id="KW-0963">Cytoplasm</keyword>
<dbReference type="CDD" id="cd00771">
    <property type="entry name" value="ThrRS_core"/>
    <property type="match status" value="1"/>
</dbReference>
<dbReference type="Gene3D" id="3.40.50.800">
    <property type="entry name" value="Anticodon-binding domain"/>
    <property type="match status" value="1"/>
</dbReference>
<dbReference type="InterPro" id="IPR018163">
    <property type="entry name" value="Thr/Ala-tRNA-synth_IIc_edit"/>
</dbReference>
<dbReference type="InterPro" id="IPR004154">
    <property type="entry name" value="Anticodon-bd"/>
</dbReference>
<evidence type="ECO:0000256" key="5">
    <source>
        <dbReference type="ARBA" id="ARBA00022723"/>
    </source>
</evidence>
<protein>
    <recommendedName>
        <fullName evidence="13">Threonine--tRNA ligase</fullName>
        <ecNumber evidence="13">6.1.1.3</ecNumber>
    </recommendedName>
    <alternativeName>
        <fullName evidence="13">Threonyl-tRNA synthetase</fullName>
        <shortName evidence="13">ThrRS</shortName>
    </alternativeName>
</protein>
<keyword evidence="9 13" id="KW-0694">RNA-binding</keyword>
<comment type="caution">
    <text evidence="13">Lacks conserved residue(s) required for the propagation of feature annotation.</text>
</comment>
<dbReference type="Gene3D" id="3.30.930.10">
    <property type="entry name" value="Bira Bifunctional Protein, Domain 2"/>
    <property type="match status" value="1"/>
</dbReference>
<dbReference type="GO" id="GO:0004829">
    <property type="term" value="F:threonine-tRNA ligase activity"/>
    <property type="evidence" value="ECO:0007669"/>
    <property type="project" value="UniProtKB-EC"/>
</dbReference>
<dbReference type="InterPro" id="IPR036621">
    <property type="entry name" value="Anticodon-bd_dom_sf"/>
</dbReference>
<dbReference type="InterPro" id="IPR006195">
    <property type="entry name" value="aa-tRNA-synth_II"/>
</dbReference>
<dbReference type="PANTHER" id="PTHR11451">
    <property type="entry name" value="THREONINE-TRNA LIGASE"/>
    <property type="match status" value="1"/>
</dbReference>